<comment type="subcellular location">
    <subcellularLocation>
        <location evidence="2">Cytoplasm</location>
    </subcellularLocation>
    <subcellularLocation>
        <location evidence="1">Nucleus</location>
    </subcellularLocation>
</comment>
<dbReference type="PANTHER" id="PTHR13339">
    <property type="entry name" value="COP9 SIGNALOSOME COMPLEX SUBUNIT 8"/>
    <property type="match status" value="1"/>
</dbReference>
<keyword evidence="6" id="KW-0736">Signalosome</keyword>
<keyword evidence="10" id="KW-1185">Reference proteome</keyword>
<protein>
    <recommendedName>
        <fullName evidence="4">COP9 signalosome complex subunit 8</fullName>
    </recommendedName>
</protein>
<evidence type="ECO:0000256" key="3">
    <source>
        <dbReference type="ARBA" id="ARBA00008252"/>
    </source>
</evidence>
<dbReference type="Gene3D" id="1.25.40.990">
    <property type="match status" value="1"/>
</dbReference>
<dbReference type="PROSITE" id="PS50250">
    <property type="entry name" value="PCI"/>
    <property type="match status" value="1"/>
</dbReference>
<name>A0ABR2YVT3_9CHLO</name>
<comment type="similarity">
    <text evidence="3">Belongs to the CSN8 family.</text>
</comment>
<dbReference type="InterPro" id="IPR033205">
    <property type="entry name" value="COP9_CSN8"/>
</dbReference>
<evidence type="ECO:0000256" key="2">
    <source>
        <dbReference type="ARBA" id="ARBA00004496"/>
    </source>
</evidence>
<accession>A0ABR2YVT3</accession>
<keyword evidence="7" id="KW-0539">Nucleus</keyword>
<dbReference type="Pfam" id="PF10075">
    <property type="entry name" value="CSN8_PSD8_EIF3K"/>
    <property type="match status" value="1"/>
</dbReference>
<evidence type="ECO:0000313" key="9">
    <source>
        <dbReference type="EMBL" id="KAK9915796.1"/>
    </source>
</evidence>
<dbReference type="EMBL" id="JALJOT010000004">
    <property type="protein sequence ID" value="KAK9915796.1"/>
    <property type="molecule type" value="Genomic_DNA"/>
</dbReference>
<reference evidence="9 10" key="1">
    <citation type="journal article" date="2024" name="Nat. Commun.">
        <title>Phylogenomics reveals the evolutionary origins of lichenization in chlorophyte algae.</title>
        <authorList>
            <person name="Puginier C."/>
            <person name="Libourel C."/>
            <person name="Otte J."/>
            <person name="Skaloud P."/>
            <person name="Haon M."/>
            <person name="Grisel S."/>
            <person name="Petersen M."/>
            <person name="Berrin J.G."/>
            <person name="Delaux P.M."/>
            <person name="Dal Grande F."/>
            <person name="Keller J."/>
        </authorList>
    </citation>
    <scope>NUCLEOTIDE SEQUENCE [LARGE SCALE GENOMIC DNA]</scope>
    <source>
        <strain evidence="9 10">SAG 216-7</strain>
    </source>
</reference>
<dbReference type="InterPro" id="IPR000717">
    <property type="entry name" value="PCI_dom"/>
</dbReference>
<evidence type="ECO:0000259" key="8">
    <source>
        <dbReference type="PROSITE" id="PS50250"/>
    </source>
</evidence>
<evidence type="ECO:0000256" key="4">
    <source>
        <dbReference type="ARBA" id="ARBA00014875"/>
    </source>
</evidence>
<comment type="caution">
    <text evidence="9">The sequence shown here is derived from an EMBL/GenBank/DDBJ whole genome shotgun (WGS) entry which is preliminary data.</text>
</comment>
<dbReference type="PANTHER" id="PTHR13339:SF0">
    <property type="entry name" value="COP9 SIGNALOSOME COMPLEX SUBUNIT 8"/>
    <property type="match status" value="1"/>
</dbReference>
<evidence type="ECO:0000256" key="6">
    <source>
        <dbReference type="ARBA" id="ARBA00022790"/>
    </source>
</evidence>
<evidence type="ECO:0000256" key="7">
    <source>
        <dbReference type="ARBA" id="ARBA00023242"/>
    </source>
</evidence>
<keyword evidence="5" id="KW-0963">Cytoplasm</keyword>
<organism evidence="9 10">
    <name type="scientific">Coccomyxa subellipsoidea</name>
    <dbReference type="NCBI Taxonomy" id="248742"/>
    <lineage>
        <taxon>Eukaryota</taxon>
        <taxon>Viridiplantae</taxon>
        <taxon>Chlorophyta</taxon>
        <taxon>core chlorophytes</taxon>
        <taxon>Trebouxiophyceae</taxon>
        <taxon>Trebouxiophyceae incertae sedis</taxon>
        <taxon>Coccomyxaceae</taxon>
        <taxon>Coccomyxa</taxon>
    </lineage>
</organism>
<feature type="domain" description="PCI" evidence="8">
    <location>
        <begin position="6"/>
        <end position="185"/>
    </location>
</feature>
<evidence type="ECO:0000256" key="5">
    <source>
        <dbReference type="ARBA" id="ARBA00022490"/>
    </source>
</evidence>
<dbReference type="InterPro" id="IPR033464">
    <property type="entry name" value="CSN8_PSD8_EIF3K"/>
</dbReference>
<dbReference type="Proteomes" id="UP001491310">
    <property type="component" value="Unassembled WGS sequence"/>
</dbReference>
<sequence length="200" mass="22366">MAFSSSQLEAAIKEGRFEDVAPELDAEELQSPNPNVLAQDWPIALHLLGHIYNGNLEDARFLWKRTPAAVKEQDPELKAAFQLLQITWNKDYQAIWQALAASGWSQHASKLIAALHAKLRAHSLQFLSRSYSTISPAKAASLLGASEAELQPLVEPEGWKLDPATNMFKVEERTVEDADRADLQHLERLSRYMVHLETGA</sequence>
<evidence type="ECO:0000313" key="10">
    <source>
        <dbReference type="Proteomes" id="UP001491310"/>
    </source>
</evidence>
<evidence type="ECO:0000256" key="1">
    <source>
        <dbReference type="ARBA" id="ARBA00004123"/>
    </source>
</evidence>
<proteinExistence type="inferred from homology"/>
<gene>
    <name evidence="9" type="ORF">WJX75_004222</name>
</gene>